<comment type="subcellular location">
    <subcellularLocation>
        <location evidence="2">Cell membrane</location>
    </subcellularLocation>
    <subcellularLocation>
        <location evidence="1">Membrane</location>
        <topology evidence="1">Multi-pass membrane protein</topology>
    </subcellularLocation>
</comment>
<dbReference type="GO" id="GO:0005886">
    <property type="term" value="C:plasma membrane"/>
    <property type="evidence" value="ECO:0007669"/>
    <property type="project" value="UniProtKB-SubCell"/>
</dbReference>
<protein>
    <submittedName>
        <fullName evidence="12">Polyamine transporter 3</fullName>
    </submittedName>
</protein>
<dbReference type="Proteomes" id="UP000036947">
    <property type="component" value="Unassembled WGS sequence"/>
</dbReference>
<feature type="compositionally biased region" description="Polar residues" evidence="9">
    <location>
        <begin position="8"/>
        <end position="18"/>
    </location>
</feature>
<evidence type="ECO:0000259" key="11">
    <source>
        <dbReference type="PROSITE" id="PS50850"/>
    </source>
</evidence>
<feature type="transmembrane region" description="Helical" evidence="10">
    <location>
        <begin position="374"/>
        <end position="393"/>
    </location>
</feature>
<dbReference type="PANTHER" id="PTHR23502:SF74">
    <property type="entry name" value="MAJOR FACILITATOR SUPERFAMILY (MFS) PROFILE DOMAIN-CONTAINING PROTEIN"/>
    <property type="match status" value="1"/>
</dbReference>
<keyword evidence="13" id="KW-1185">Reference proteome</keyword>
<sequence length="587" mass="64546">MVPGDSIETVTDASSQQEGGRRRASCLSDRIQQLDELDAQQRYEEETKDRGIDALHQIRSKTQSRTNQVVIAWEVNDPENPYNWPNASIYAPLPLNPNSRKSFISFLTSMLVINSTMGSALPSMAVPSIAREFGVTSTEQKVLPISVFLIGYVLGPVIWGPLSEHLGRRHLTIATFAAFSLFTMACALAPSWPALLVCRMFCGVFASAPIAIVAGIIADVYGEPRTRGRAFAVFIVTTIFGPLLSPIVSGFTSSTIGWRWSFWIGLMYAGATLVMIVLLPETFGPILLARRARKMCKHDASLHAVAPRDLEGTDLNQLLTIVLTRPLRMLASELIVSATCAYLALVYSIFYMSFQAFPIIFQQLYSLSPGVTGLCYLPIGAGACLSMLVFWYWDGVLARAQERGAPWIKREEYRRVPLACCGGPLFAISLFWLGLTARSSVSFVVPMIAGVPFGMGFMLIFMALLNYLTDAYEIFAASANAAASCCRSLLAVVLPLATSHMFATLGISGACALLGGLSAGMCVIPFIFIWKGPSIRSRSRFCIALKERKEEMQMKAEEDRQRLERAAEREKEQDMACTLAAHERLKC</sequence>
<evidence type="ECO:0000256" key="9">
    <source>
        <dbReference type="SAM" id="MobiDB-lite"/>
    </source>
</evidence>
<feature type="transmembrane region" description="Helical" evidence="10">
    <location>
        <begin position="260"/>
        <end position="288"/>
    </location>
</feature>
<dbReference type="CDD" id="cd17323">
    <property type="entry name" value="MFS_Tpo1_MDR_like"/>
    <property type="match status" value="1"/>
</dbReference>
<dbReference type="GO" id="GO:0022857">
    <property type="term" value="F:transmembrane transporter activity"/>
    <property type="evidence" value="ECO:0007669"/>
    <property type="project" value="InterPro"/>
</dbReference>
<gene>
    <name evidence="12" type="ORF">TOPH_01260</name>
</gene>
<feature type="region of interest" description="Disordered" evidence="9">
    <location>
        <begin position="1"/>
        <end position="25"/>
    </location>
</feature>
<name>A0A0L0NIT9_TOLOC</name>
<feature type="transmembrane region" description="Helical" evidence="10">
    <location>
        <begin position="502"/>
        <end position="530"/>
    </location>
</feature>
<keyword evidence="5 10" id="KW-0812">Transmembrane</keyword>
<dbReference type="OrthoDB" id="5141738at2759"/>
<keyword evidence="6 10" id="KW-1133">Transmembrane helix</keyword>
<evidence type="ECO:0000313" key="13">
    <source>
        <dbReference type="Proteomes" id="UP000036947"/>
    </source>
</evidence>
<keyword evidence="8" id="KW-0175">Coiled coil</keyword>
<dbReference type="FunFam" id="1.20.1250.20:FF:000082">
    <property type="entry name" value="MFS multidrug transporter, putative"/>
    <property type="match status" value="1"/>
</dbReference>
<feature type="transmembrane region" description="Helical" evidence="10">
    <location>
        <begin position="103"/>
        <end position="122"/>
    </location>
</feature>
<evidence type="ECO:0000256" key="2">
    <source>
        <dbReference type="ARBA" id="ARBA00004236"/>
    </source>
</evidence>
<dbReference type="SUPFAM" id="SSF103473">
    <property type="entry name" value="MFS general substrate transporter"/>
    <property type="match status" value="1"/>
</dbReference>
<dbReference type="EMBL" id="LFRF01000002">
    <property type="protein sequence ID" value="KND94032.1"/>
    <property type="molecule type" value="Genomic_DNA"/>
</dbReference>
<organism evidence="12 13">
    <name type="scientific">Tolypocladium ophioglossoides (strain CBS 100239)</name>
    <name type="common">Snaketongue truffleclub</name>
    <name type="synonym">Elaphocordyceps ophioglossoides</name>
    <dbReference type="NCBI Taxonomy" id="1163406"/>
    <lineage>
        <taxon>Eukaryota</taxon>
        <taxon>Fungi</taxon>
        <taxon>Dikarya</taxon>
        <taxon>Ascomycota</taxon>
        <taxon>Pezizomycotina</taxon>
        <taxon>Sordariomycetes</taxon>
        <taxon>Hypocreomycetidae</taxon>
        <taxon>Hypocreales</taxon>
        <taxon>Ophiocordycipitaceae</taxon>
        <taxon>Tolypocladium</taxon>
    </lineage>
</organism>
<feature type="transmembrane region" description="Helical" evidence="10">
    <location>
        <begin position="196"/>
        <end position="218"/>
    </location>
</feature>
<dbReference type="Gene3D" id="1.20.1250.20">
    <property type="entry name" value="MFS general substrate transporter like domains"/>
    <property type="match status" value="1"/>
</dbReference>
<evidence type="ECO:0000256" key="1">
    <source>
        <dbReference type="ARBA" id="ARBA00004141"/>
    </source>
</evidence>
<evidence type="ECO:0000313" key="12">
    <source>
        <dbReference type="EMBL" id="KND94032.1"/>
    </source>
</evidence>
<dbReference type="InterPro" id="IPR011701">
    <property type="entry name" value="MFS"/>
</dbReference>
<reference evidence="12 13" key="1">
    <citation type="journal article" date="2015" name="BMC Genomics">
        <title>The genome of the truffle-parasite Tolypocladium ophioglossoides and the evolution of antifungal peptaibiotics.</title>
        <authorList>
            <person name="Quandt C.A."/>
            <person name="Bushley K.E."/>
            <person name="Spatafora J.W."/>
        </authorList>
    </citation>
    <scope>NUCLEOTIDE SEQUENCE [LARGE SCALE GENOMIC DNA]</scope>
    <source>
        <strain evidence="12 13">CBS 100239</strain>
    </source>
</reference>
<dbReference type="InterPro" id="IPR020846">
    <property type="entry name" value="MFS_dom"/>
</dbReference>
<feature type="transmembrane region" description="Helical" evidence="10">
    <location>
        <begin position="171"/>
        <end position="190"/>
    </location>
</feature>
<evidence type="ECO:0000256" key="5">
    <source>
        <dbReference type="ARBA" id="ARBA00022692"/>
    </source>
</evidence>
<feature type="transmembrane region" description="Helical" evidence="10">
    <location>
        <begin position="474"/>
        <end position="496"/>
    </location>
</feature>
<evidence type="ECO:0000256" key="7">
    <source>
        <dbReference type="ARBA" id="ARBA00023136"/>
    </source>
</evidence>
<feature type="transmembrane region" description="Helical" evidence="10">
    <location>
        <begin position="441"/>
        <end position="467"/>
    </location>
</feature>
<comment type="caution">
    <text evidence="12">The sequence shown here is derived from an EMBL/GenBank/DDBJ whole genome shotgun (WGS) entry which is preliminary data.</text>
</comment>
<dbReference type="InterPro" id="IPR036259">
    <property type="entry name" value="MFS_trans_sf"/>
</dbReference>
<evidence type="ECO:0000256" key="3">
    <source>
        <dbReference type="ARBA" id="ARBA00008335"/>
    </source>
</evidence>
<evidence type="ECO:0000256" key="8">
    <source>
        <dbReference type="SAM" id="Coils"/>
    </source>
</evidence>
<dbReference type="AlphaFoldDB" id="A0A0L0NIT9"/>
<feature type="transmembrane region" description="Helical" evidence="10">
    <location>
        <begin position="334"/>
        <end position="354"/>
    </location>
</feature>
<feature type="coiled-coil region" evidence="8">
    <location>
        <begin position="542"/>
        <end position="573"/>
    </location>
</feature>
<evidence type="ECO:0000256" key="4">
    <source>
        <dbReference type="ARBA" id="ARBA00022475"/>
    </source>
</evidence>
<feature type="transmembrane region" description="Helical" evidence="10">
    <location>
        <begin position="416"/>
        <end position="435"/>
    </location>
</feature>
<dbReference type="PROSITE" id="PS50850">
    <property type="entry name" value="MFS"/>
    <property type="match status" value="1"/>
</dbReference>
<accession>A0A0L0NIT9</accession>
<dbReference type="Pfam" id="PF07690">
    <property type="entry name" value="MFS_1"/>
    <property type="match status" value="1"/>
</dbReference>
<keyword evidence="7 10" id="KW-0472">Membrane</keyword>
<evidence type="ECO:0000256" key="6">
    <source>
        <dbReference type="ARBA" id="ARBA00022989"/>
    </source>
</evidence>
<dbReference type="STRING" id="1163406.A0A0L0NIT9"/>
<keyword evidence="4" id="KW-1003">Cell membrane</keyword>
<feature type="domain" description="Major facilitator superfamily (MFS) profile" evidence="11">
    <location>
        <begin position="102"/>
        <end position="533"/>
    </location>
</feature>
<feature type="transmembrane region" description="Helical" evidence="10">
    <location>
        <begin position="230"/>
        <end position="248"/>
    </location>
</feature>
<evidence type="ECO:0000256" key="10">
    <source>
        <dbReference type="SAM" id="Phobius"/>
    </source>
</evidence>
<dbReference type="PANTHER" id="PTHR23502">
    <property type="entry name" value="MAJOR FACILITATOR SUPERFAMILY"/>
    <property type="match status" value="1"/>
</dbReference>
<proteinExistence type="inferred from homology"/>
<feature type="transmembrane region" description="Helical" evidence="10">
    <location>
        <begin position="142"/>
        <end position="159"/>
    </location>
</feature>
<comment type="similarity">
    <text evidence="3">Belongs to the major facilitator superfamily.</text>
</comment>